<evidence type="ECO:0000313" key="2">
    <source>
        <dbReference type="EMBL" id="MFD2863822.1"/>
    </source>
</evidence>
<dbReference type="Proteomes" id="UP001597601">
    <property type="component" value="Unassembled WGS sequence"/>
</dbReference>
<dbReference type="SUPFAM" id="SSF111331">
    <property type="entry name" value="NAD kinase/diacylglycerol kinase-like"/>
    <property type="match status" value="1"/>
</dbReference>
<keyword evidence="2" id="KW-0418">Kinase</keyword>
<keyword evidence="3" id="KW-1185">Reference proteome</keyword>
<gene>
    <name evidence="2" type="ORF">ACFSYC_03895</name>
</gene>
<dbReference type="PANTHER" id="PTHR30492:SF0">
    <property type="entry name" value="METHYLGLYOXAL SYNTHASE"/>
    <property type="match status" value="1"/>
</dbReference>
<dbReference type="Pfam" id="PF19279">
    <property type="entry name" value="YegS_C"/>
    <property type="match status" value="1"/>
</dbReference>
<dbReference type="InterPro" id="IPR001206">
    <property type="entry name" value="Diacylglycerol_kinase_cat_dom"/>
</dbReference>
<dbReference type="Gene3D" id="3.40.50.10330">
    <property type="entry name" value="Probable inorganic polyphosphate/atp-NAD kinase, domain 1"/>
    <property type="match status" value="1"/>
</dbReference>
<reference evidence="3" key="1">
    <citation type="journal article" date="2019" name="Int. J. Syst. Evol. Microbiol.">
        <title>The Global Catalogue of Microorganisms (GCM) 10K type strain sequencing project: providing services to taxonomists for standard genome sequencing and annotation.</title>
        <authorList>
            <consortium name="The Broad Institute Genomics Platform"/>
            <consortium name="The Broad Institute Genome Sequencing Center for Infectious Disease"/>
            <person name="Wu L."/>
            <person name="Ma J."/>
        </authorList>
    </citation>
    <scope>NUCLEOTIDE SEQUENCE [LARGE SCALE GENOMIC DNA]</scope>
    <source>
        <strain evidence="3">KCTC 52232</strain>
    </source>
</reference>
<proteinExistence type="predicted"/>
<keyword evidence="2" id="KW-0808">Transferase</keyword>
<dbReference type="SMART" id="SM00046">
    <property type="entry name" value="DAGKc"/>
    <property type="match status" value="1"/>
</dbReference>
<feature type="domain" description="DAGKc" evidence="1">
    <location>
        <begin position="1"/>
        <end position="130"/>
    </location>
</feature>
<dbReference type="PANTHER" id="PTHR30492">
    <property type="entry name" value="METHYLGLYOXAL SYNTHASE"/>
    <property type="match status" value="1"/>
</dbReference>
<sequence length="294" mass="31457">METNNIFIVVNLASGKDEPVLDIIKRVFNGSKQTPTIYVTKEHDDLAQIIRTALPNTDLIAVYGGDGSVTQSAAALIGTNKPLAIIPGGTANILSKELNIPQDIEEALILIRDGKFELKTIDTGVVNERPFLLRVNLGIMADMIIKTDPELKDNLGQLAYGIATLKSISEAQPINYKIVIDGEQFNETGVSLTVTNSGSVGVGSLQLHSGISVSDGLLNIILLKDAGVLSLLKAASSTLFGNDVDEVRHWTCKEVEIALPEEQVYLCDDAEARASKLTIKVVPSSLVVAVPLNS</sequence>
<dbReference type="EC" id="2.7.1.-" evidence="2"/>
<accession>A0ABW5XNU2</accession>
<dbReference type="Pfam" id="PF00781">
    <property type="entry name" value="DAGK_cat"/>
    <property type="match status" value="1"/>
</dbReference>
<dbReference type="InterPro" id="IPR016064">
    <property type="entry name" value="NAD/diacylglycerol_kinase_sf"/>
</dbReference>
<comment type="caution">
    <text evidence="2">The sequence shown here is derived from an EMBL/GenBank/DDBJ whole genome shotgun (WGS) entry which is preliminary data.</text>
</comment>
<name>A0ABW5XNU2_9SPHI</name>
<dbReference type="GO" id="GO:0016301">
    <property type="term" value="F:kinase activity"/>
    <property type="evidence" value="ECO:0007669"/>
    <property type="project" value="UniProtKB-KW"/>
</dbReference>
<organism evidence="2 3">
    <name type="scientific">Mucilaginibacter antarcticus</name>
    <dbReference type="NCBI Taxonomy" id="1855725"/>
    <lineage>
        <taxon>Bacteria</taxon>
        <taxon>Pseudomonadati</taxon>
        <taxon>Bacteroidota</taxon>
        <taxon>Sphingobacteriia</taxon>
        <taxon>Sphingobacteriales</taxon>
        <taxon>Sphingobacteriaceae</taxon>
        <taxon>Mucilaginibacter</taxon>
    </lineage>
</organism>
<dbReference type="PROSITE" id="PS50146">
    <property type="entry name" value="DAGK"/>
    <property type="match status" value="1"/>
</dbReference>
<dbReference type="InterPro" id="IPR004363">
    <property type="entry name" value="Methylgl_synth"/>
</dbReference>
<dbReference type="Gene3D" id="2.60.200.40">
    <property type="match status" value="1"/>
</dbReference>
<dbReference type="RefSeq" id="WP_377123733.1">
    <property type="nucleotide sequence ID" value="NZ_JBHUON010000003.1"/>
</dbReference>
<evidence type="ECO:0000313" key="3">
    <source>
        <dbReference type="Proteomes" id="UP001597601"/>
    </source>
</evidence>
<evidence type="ECO:0000259" key="1">
    <source>
        <dbReference type="PROSITE" id="PS50146"/>
    </source>
</evidence>
<protein>
    <submittedName>
        <fullName evidence="2">Diacylglycerol/lipid kinase family protein</fullName>
        <ecNumber evidence="2">2.7.1.-</ecNumber>
    </submittedName>
</protein>
<dbReference type="InterPro" id="IPR017438">
    <property type="entry name" value="ATP-NAD_kinase_N"/>
</dbReference>
<dbReference type="EMBL" id="JBHUON010000003">
    <property type="protein sequence ID" value="MFD2863822.1"/>
    <property type="molecule type" value="Genomic_DNA"/>
</dbReference>
<dbReference type="InterPro" id="IPR045540">
    <property type="entry name" value="YegS/DAGK_C"/>
</dbReference>